<evidence type="ECO:0000313" key="2">
    <source>
        <dbReference type="Proteomes" id="UP000198520"/>
    </source>
</evidence>
<organism evidence="1 2">
    <name type="scientific">Flavimobilis marinus</name>
    <dbReference type="NCBI Taxonomy" id="285351"/>
    <lineage>
        <taxon>Bacteria</taxon>
        <taxon>Bacillati</taxon>
        <taxon>Actinomycetota</taxon>
        <taxon>Actinomycetes</taxon>
        <taxon>Micrococcales</taxon>
        <taxon>Jonesiaceae</taxon>
        <taxon>Flavimobilis</taxon>
    </lineage>
</organism>
<gene>
    <name evidence="1" type="ORF">SAMN04488035_2464</name>
</gene>
<name>A0A1I2HR53_9MICO</name>
<keyword evidence="2" id="KW-1185">Reference proteome</keyword>
<evidence type="ECO:0000313" key="1">
    <source>
        <dbReference type="EMBL" id="SFF32339.1"/>
    </source>
</evidence>
<dbReference type="Proteomes" id="UP000198520">
    <property type="component" value="Unassembled WGS sequence"/>
</dbReference>
<accession>A0A1I2HR53</accession>
<dbReference type="EMBL" id="FONZ01000005">
    <property type="protein sequence ID" value="SFF32339.1"/>
    <property type="molecule type" value="Genomic_DNA"/>
</dbReference>
<dbReference type="RefSeq" id="WP_093379292.1">
    <property type="nucleotide sequence ID" value="NZ_BNAN01000001.1"/>
</dbReference>
<dbReference type="AlphaFoldDB" id="A0A1I2HR53"/>
<sequence>MADALHVVVDGEHVRRSFGMLTSFILAPDMMPSLLGDFAGEPVEERLCLLASSRTIWHIFAQDAATVGAYPSFDDALAQTRDQADADYAAVLPGAVSMARALDEALALRGSSQLPPTLVDQIGADPAAGMGALGYYLRAASLALCACAVARRCEVGTLLSAVGQRLALAT</sequence>
<dbReference type="OrthoDB" id="5147911at2"/>
<reference evidence="2" key="1">
    <citation type="submission" date="2016-10" db="EMBL/GenBank/DDBJ databases">
        <authorList>
            <person name="Varghese N."/>
            <person name="Submissions S."/>
        </authorList>
    </citation>
    <scope>NUCLEOTIDE SEQUENCE [LARGE SCALE GENOMIC DNA]</scope>
    <source>
        <strain evidence="2">DSM 19083</strain>
    </source>
</reference>
<proteinExistence type="predicted"/>
<protein>
    <submittedName>
        <fullName evidence="1">Uncharacterized protein</fullName>
    </submittedName>
</protein>